<reference evidence="3" key="1">
    <citation type="journal article" date="2009" name="Science">
        <title>The B73 maize genome: complexity, diversity, and dynamics.</title>
        <authorList>
            <person name="Schnable P.S."/>
            <person name="Ware D."/>
            <person name="Fulton R.S."/>
            <person name="Stein J.C."/>
            <person name="Wei F."/>
            <person name="Pasternak S."/>
            <person name="Liang C."/>
            <person name="Zhang J."/>
            <person name="Fulton L."/>
            <person name="Graves T.A."/>
            <person name="Minx P."/>
            <person name="Reily A.D."/>
            <person name="Courtney L."/>
            <person name="Kruchowski S.S."/>
            <person name="Tomlinson C."/>
            <person name="Strong C."/>
            <person name="Delehaunty K."/>
            <person name="Fronick C."/>
            <person name="Courtney B."/>
            <person name="Rock S.M."/>
            <person name="Belter E."/>
            <person name="Du F."/>
            <person name="Kim K."/>
            <person name="Abbott R.M."/>
            <person name="Cotton M."/>
            <person name="Levy A."/>
            <person name="Marchetto P."/>
            <person name="Ochoa K."/>
            <person name="Jackson S.M."/>
            <person name="Gillam B."/>
            <person name="Chen W."/>
            <person name="Yan L."/>
            <person name="Higginbotham J."/>
            <person name="Cardenas M."/>
            <person name="Waligorski J."/>
            <person name="Applebaum E."/>
            <person name="Phelps L."/>
            <person name="Falcone J."/>
            <person name="Kanchi K."/>
            <person name="Thane T."/>
            <person name="Scimone A."/>
            <person name="Thane N."/>
            <person name="Henke J."/>
            <person name="Wang T."/>
            <person name="Ruppert J."/>
            <person name="Shah N."/>
            <person name="Rotter K."/>
            <person name="Hodges J."/>
            <person name="Ingenthron E."/>
            <person name="Cordes M."/>
            <person name="Kohlberg S."/>
            <person name="Sgro J."/>
            <person name="Delgado B."/>
            <person name="Mead K."/>
            <person name="Chinwalla A."/>
            <person name="Leonard S."/>
            <person name="Crouse K."/>
            <person name="Collura K."/>
            <person name="Kudrna D."/>
            <person name="Currie J."/>
            <person name="He R."/>
            <person name="Angelova A."/>
            <person name="Rajasekar S."/>
            <person name="Mueller T."/>
            <person name="Lomeli R."/>
            <person name="Scara G."/>
            <person name="Ko A."/>
            <person name="Delaney K."/>
            <person name="Wissotski M."/>
            <person name="Lopez G."/>
            <person name="Campos D."/>
            <person name="Braidotti M."/>
            <person name="Ashley E."/>
            <person name="Golser W."/>
            <person name="Kim H."/>
            <person name="Lee S."/>
            <person name="Lin J."/>
            <person name="Dujmic Z."/>
            <person name="Kim W."/>
            <person name="Talag J."/>
            <person name="Zuccolo A."/>
            <person name="Fan C."/>
            <person name="Sebastian A."/>
            <person name="Kramer M."/>
            <person name="Spiegel L."/>
            <person name="Nascimento L."/>
            <person name="Zutavern T."/>
            <person name="Miller B."/>
            <person name="Ambroise C."/>
            <person name="Muller S."/>
            <person name="Spooner W."/>
            <person name="Narechania A."/>
            <person name="Ren L."/>
            <person name="Wei S."/>
            <person name="Kumari S."/>
            <person name="Faga B."/>
            <person name="Levy M.J."/>
            <person name="McMahan L."/>
            <person name="Van Buren P."/>
            <person name="Vaughn M.W."/>
            <person name="Ying K."/>
            <person name="Yeh C.-T."/>
            <person name="Emrich S.J."/>
            <person name="Jia Y."/>
            <person name="Kalyanaraman A."/>
            <person name="Hsia A.-P."/>
            <person name="Barbazuk W.B."/>
            <person name="Baucom R.S."/>
            <person name="Brutnell T.P."/>
            <person name="Carpita N.C."/>
            <person name="Chaparro C."/>
            <person name="Chia J.-M."/>
            <person name="Deragon J.-M."/>
            <person name="Estill J.C."/>
            <person name="Fu Y."/>
            <person name="Jeddeloh J.A."/>
            <person name="Han Y."/>
            <person name="Lee H."/>
            <person name="Li P."/>
            <person name="Lisch D.R."/>
            <person name="Liu S."/>
            <person name="Liu Z."/>
            <person name="Nagel D.H."/>
            <person name="McCann M.C."/>
            <person name="SanMiguel P."/>
            <person name="Myers A.M."/>
            <person name="Nettleton D."/>
            <person name="Nguyen J."/>
            <person name="Penning B.W."/>
            <person name="Ponnala L."/>
            <person name="Schneider K.L."/>
            <person name="Schwartz D.C."/>
            <person name="Sharma A."/>
            <person name="Soderlund C."/>
            <person name="Springer N.M."/>
            <person name="Sun Q."/>
            <person name="Wang H."/>
            <person name="Waterman M."/>
            <person name="Westerman R."/>
            <person name="Wolfgruber T.K."/>
            <person name="Yang L."/>
            <person name="Yu Y."/>
            <person name="Zhang L."/>
            <person name="Zhou S."/>
            <person name="Zhu Q."/>
            <person name="Bennetzen J.L."/>
            <person name="Dawe R.K."/>
            <person name="Jiang J."/>
            <person name="Jiang N."/>
            <person name="Presting G.G."/>
            <person name="Wessler S.R."/>
            <person name="Aluru S."/>
            <person name="Martienssen R.A."/>
            <person name="Clifton S.W."/>
            <person name="McCombie W.R."/>
            <person name="Wing R.A."/>
            <person name="Wilson R.K."/>
        </authorList>
    </citation>
    <scope>NUCLEOTIDE SEQUENCE [LARGE SCALE GENOMIC DNA]</scope>
    <source>
        <strain evidence="3">cv. B73</strain>
    </source>
</reference>
<name>A0A804NXN4_MAIZE</name>
<dbReference type="Gramene" id="Zm00001eb194050_T001">
    <property type="protein sequence ID" value="Zm00001eb194050_P001"/>
    <property type="gene ID" value="Zm00001eb194050"/>
</dbReference>
<evidence type="ECO:0000313" key="2">
    <source>
        <dbReference type="EnsemblPlants" id="Zm00001eb194050_P001"/>
    </source>
</evidence>
<protein>
    <submittedName>
        <fullName evidence="2">Uncharacterized protein</fullName>
    </submittedName>
</protein>
<dbReference type="AlphaFoldDB" id="A0A804NXN4"/>
<dbReference type="Proteomes" id="UP000007305">
    <property type="component" value="Chromosome 4"/>
</dbReference>
<keyword evidence="3" id="KW-1185">Reference proteome</keyword>
<dbReference type="EnsemblPlants" id="Zm00001eb194050_T001">
    <property type="protein sequence ID" value="Zm00001eb194050_P001"/>
    <property type="gene ID" value="Zm00001eb194050"/>
</dbReference>
<feature type="region of interest" description="Disordered" evidence="1">
    <location>
        <begin position="201"/>
        <end position="223"/>
    </location>
</feature>
<organism evidence="2 3">
    <name type="scientific">Zea mays</name>
    <name type="common">Maize</name>
    <dbReference type="NCBI Taxonomy" id="4577"/>
    <lineage>
        <taxon>Eukaryota</taxon>
        <taxon>Viridiplantae</taxon>
        <taxon>Streptophyta</taxon>
        <taxon>Embryophyta</taxon>
        <taxon>Tracheophyta</taxon>
        <taxon>Spermatophyta</taxon>
        <taxon>Magnoliopsida</taxon>
        <taxon>Liliopsida</taxon>
        <taxon>Poales</taxon>
        <taxon>Poaceae</taxon>
        <taxon>PACMAD clade</taxon>
        <taxon>Panicoideae</taxon>
        <taxon>Andropogonodae</taxon>
        <taxon>Andropogoneae</taxon>
        <taxon>Tripsacinae</taxon>
        <taxon>Zea</taxon>
    </lineage>
</organism>
<dbReference type="FunCoup" id="A0A804NXN4">
    <property type="interactions" value="1111"/>
</dbReference>
<sequence length="584" mass="62921">MQAQQFVSDLPIINWTLVCMYFYCLHNDTDLSISLQNKGTKSHGTGRSTVQTANIELSCLVLWQEHIANQVIEIPVRRASGLGHLDGLVPPFQCPSPHLLPLLPLHELSDEARHGVAPDVAVDLHPDAPLVALVAAVGLLVGEEGPADDRDAAAHGLQRGVPSAVREERGHGRVVQHRLLRAPGGHEPAAGRLGQELRRQHGGVAPDEVAPDDPQERPAAVGQPPRELHQLLAGHHGDAAEVDVDDGAGVPAVEPPQALLLLLPQAEADGGARGGRVLARQQRERAQRVHLARQAERAHGRHRLALQLVEGVEDHGRRARRAPRLLEDVAHHVLVRVRGADEAREVPEPHVPQPRHVLHRRVKESVRQLLHTCAFERSEATALEEVVVAVAEEADGAGSPELDVGKAELLGGVDGEAHDDVGDDAGDGRVAEVREQAAEGPEAGLRGGLAQRGDVLRDVVVLRRRQAVGDGGEAEAREAGHGRRPAGPDEARLVVLGVDEGDVEAPGVQQLRHVEHRGDVALRWVRQAHGVRLLRLLLRGAAERTHGGDRRSACAVCVACRLWVLLPAALHGEQLCVRFSWSSL</sequence>
<proteinExistence type="predicted"/>
<evidence type="ECO:0000313" key="3">
    <source>
        <dbReference type="Proteomes" id="UP000007305"/>
    </source>
</evidence>
<accession>A0A804NXN4</accession>
<dbReference type="InParanoid" id="A0A804NXN4"/>
<reference evidence="2" key="3">
    <citation type="submission" date="2021-05" db="UniProtKB">
        <authorList>
            <consortium name="EnsemblPlants"/>
        </authorList>
    </citation>
    <scope>IDENTIFICATION</scope>
    <source>
        <strain evidence="2">cv. B73</strain>
    </source>
</reference>
<evidence type="ECO:0000256" key="1">
    <source>
        <dbReference type="SAM" id="MobiDB-lite"/>
    </source>
</evidence>
<reference evidence="2" key="2">
    <citation type="submission" date="2019-07" db="EMBL/GenBank/DDBJ databases">
        <authorList>
            <person name="Seetharam A."/>
            <person name="Woodhouse M."/>
            <person name="Cannon E."/>
        </authorList>
    </citation>
    <scope>NUCLEOTIDE SEQUENCE [LARGE SCALE GENOMIC DNA]</scope>
    <source>
        <strain evidence="2">cv. B73</strain>
    </source>
</reference>